<accession>A0ABM1BWJ9</accession>
<dbReference type="Proteomes" id="UP000694941">
    <property type="component" value="Unplaced"/>
</dbReference>
<evidence type="ECO:0000256" key="2">
    <source>
        <dbReference type="ARBA" id="ARBA00022771"/>
    </source>
</evidence>
<proteinExistence type="predicted"/>
<feature type="domain" description="MYND-type" evidence="5">
    <location>
        <begin position="397"/>
        <end position="433"/>
    </location>
</feature>
<protein>
    <submittedName>
        <fullName evidence="7">LOW QUALITY PROTEIN: zinc finger MYND domain-containing protein 10-like</fullName>
    </submittedName>
</protein>
<dbReference type="RefSeq" id="XP_013790056.1">
    <property type="nucleotide sequence ID" value="XM_013934602.2"/>
</dbReference>
<dbReference type="Gene3D" id="6.10.140.2220">
    <property type="match status" value="1"/>
</dbReference>
<evidence type="ECO:0000313" key="6">
    <source>
        <dbReference type="Proteomes" id="UP000694941"/>
    </source>
</evidence>
<keyword evidence="6" id="KW-1185">Reference proteome</keyword>
<keyword evidence="1" id="KW-0479">Metal-binding</keyword>
<dbReference type="PANTHER" id="PTHR13244:SF7">
    <property type="entry name" value="ZINC FINGER MYND DOMAIN-CONTAINING PROTEIN 10"/>
    <property type="match status" value="1"/>
</dbReference>
<evidence type="ECO:0000313" key="7">
    <source>
        <dbReference type="RefSeq" id="XP_013790056.1"/>
    </source>
</evidence>
<evidence type="ECO:0000256" key="1">
    <source>
        <dbReference type="ARBA" id="ARBA00022723"/>
    </source>
</evidence>
<evidence type="ECO:0000259" key="5">
    <source>
        <dbReference type="PROSITE" id="PS50865"/>
    </source>
</evidence>
<dbReference type="PANTHER" id="PTHR13244">
    <property type="entry name" value="ZINC FINGER MYND DOMAIN CONTAINING PROTEIN 10"/>
    <property type="match status" value="1"/>
</dbReference>
<keyword evidence="2 4" id="KW-0863">Zinc-finger</keyword>
<dbReference type="InterPro" id="IPR002893">
    <property type="entry name" value="Znf_MYND"/>
</dbReference>
<name>A0ABM1BWJ9_LIMPO</name>
<dbReference type="InterPro" id="IPR052298">
    <property type="entry name" value="ZMYND10"/>
</dbReference>
<reference evidence="7" key="1">
    <citation type="submission" date="2025-08" db="UniProtKB">
        <authorList>
            <consortium name="RefSeq"/>
        </authorList>
    </citation>
    <scope>IDENTIFICATION</scope>
    <source>
        <tissue evidence="7">Muscle</tissue>
    </source>
</reference>
<gene>
    <name evidence="7" type="primary">LOC106473912</name>
</gene>
<dbReference type="GeneID" id="106473912"/>
<evidence type="ECO:0000256" key="3">
    <source>
        <dbReference type="ARBA" id="ARBA00022833"/>
    </source>
</evidence>
<dbReference type="PROSITE" id="PS01360">
    <property type="entry name" value="ZF_MYND_1"/>
    <property type="match status" value="1"/>
</dbReference>
<evidence type="ECO:0000256" key="4">
    <source>
        <dbReference type="PROSITE-ProRule" id="PRU00134"/>
    </source>
</evidence>
<dbReference type="SUPFAM" id="SSF144232">
    <property type="entry name" value="HIT/MYND zinc finger-like"/>
    <property type="match status" value="1"/>
</dbReference>
<sequence length="441" mass="51569">MEIEKRQVLLATEAEAYIEALQKFELENIGSPRWFQQHEYLGKLTMQAVLSASGQEDEFIKEFFLVMGKVPLVIHELIAVETWKEKIFPEFVKLKFKPSTSVPLYMVLYQEAILVTLLEIILYHQEVLESGEDYILDLLGYCHRKLTDLLSGNYNPEKDVKEKESDISRTLIDDLQRHKKSMGFDIAMKTVSILRYIAENLSSLPLSVTHHILSVHDFPLLLSFLLEEPPWVRCSDNSEEKYIDGKWCLVEEENRFQITKIEGQVWITLYILLLSEECQKKYELNSYKKNQILKLRSHLSEILIEQLPSLQSLQQYLESLSIMEPPAVRRDLIIEQISELREEFLKEGEGKWDKISRQQAETFFSPSLEALKEHSRRLADTYSVDILENFVPETPKCCVCGHSANKRCSRCRNEWYCRRECQVQHWPKHKVACSLVTNSES</sequence>
<organism evidence="6 7">
    <name type="scientific">Limulus polyphemus</name>
    <name type="common">Atlantic horseshoe crab</name>
    <dbReference type="NCBI Taxonomy" id="6850"/>
    <lineage>
        <taxon>Eukaryota</taxon>
        <taxon>Metazoa</taxon>
        <taxon>Ecdysozoa</taxon>
        <taxon>Arthropoda</taxon>
        <taxon>Chelicerata</taxon>
        <taxon>Merostomata</taxon>
        <taxon>Xiphosura</taxon>
        <taxon>Limulidae</taxon>
        <taxon>Limulus</taxon>
    </lineage>
</organism>
<keyword evidence="3" id="KW-0862">Zinc</keyword>
<dbReference type="PROSITE" id="PS50865">
    <property type="entry name" value="ZF_MYND_2"/>
    <property type="match status" value="1"/>
</dbReference>
<dbReference type="Pfam" id="PF01753">
    <property type="entry name" value="zf-MYND"/>
    <property type="match status" value="1"/>
</dbReference>